<dbReference type="Proteomes" id="UP001293593">
    <property type="component" value="Unassembled WGS sequence"/>
</dbReference>
<evidence type="ECO:0000313" key="10">
    <source>
        <dbReference type="Proteomes" id="UP001293593"/>
    </source>
</evidence>
<evidence type="ECO:0000256" key="1">
    <source>
        <dbReference type="ARBA" id="ARBA00004123"/>
    </source>
</evidence>
<protein>
    <recommendedName>
        <fullName evidence="8">AP2/ERF domain-containing protein</fullName>
    </recommendedName>
</protein>
<dbReference type="PROSITE" id="PS51032">
    <property type="entry name" value="AP2_ERF"/>
    <property type="match status" value="1"/>
</dbReference>
<evidence type="ECO:0000259" key="8">
    <source>
        <dbReference type="PROSITE" id="PS51032"/>
    </source>
</evidence>
<proteinExistence type="inferred from homology"/>
<dbReference type="InterPro" id="IPR036955">
    <property type="entry name" value="AP2/ERF_dom_sf"/>
</dbReference>
<comment type="subcellular location">
    <subcellularLocation>
        <location evidence="1">Nucleus</location>
    </subcellularLocation>
</comment>
<dbReference type="CDD" id="cd00018">
    <property type="entry name" value="AP2"/>
    <property type="match status" value="1"/>
</dbReference>
<evidence type="ECO:0000256" key="5">
    <source>
        <dbReference type="ARBA" id="ARBA00023163"/>
    </source>
</evidence>
<reference evidence="9" key="1">
    <citation type="submission" date="2023-10" db="EMBL/GenBank/DDBJ databases">
        <title>Chromosome-level genome of the transformable northern wattle, Acacia crassicarpa.</title>
        <authorList>
            <person name="Massaro I."/>
            <person name="Sinha N.R."/>
            <person name="Poethig S."/>
            <person name="Leichty A.R."/>
        </authorList>
    </citation>
    <scope>NUCLEOTIDE SEQUENCE</scope>
    <source>
        <strain evidence="9">Acra3RX</strain>
        <tissue evidence="9">Leaf</tissue>
    </source>
</reference>
<dbReference type="SMART" id="SM00380">
    <property type="entry name" value="AP2"/>
    <property type="match status" value="1"/>
</dbReference>
<dbReference type="Gene3D" id="3.30.730.10">
    <property type="entry name" value="AP2/ERF domain"/>
    <property type="match status" value="1"/>
</dbReference>
<keyword evidence="6" id="KW-0539">Nucleus</keyword>
<evidence type="ECO:0000256" key="7">
    <source>
        <dbReference type="ARBA" id="ARBA00037973"/>
    </source>
</evidence>
<evidence type="ECO:0000256" key="3">
    <source>
        <dbReference type="ARBA" id="ARBA00023125"/>
    </source>
</evidence>
<comment type="caution">
    <text evidence="9">The sequence shown here is derived from an EMBL/GenBank/DDBJ whole genome shotgun (WGS) entry which is preliminary data.</text>
</comment>
<keyword evidence="4" id="KW-0010">Activator</keyword>
<dbReference type="InterPro" id="IPR001471">
    <property type="entry name" value="AP2/ERF_dom"/>
</dbReference>
<gene>
    <name evidence="9" type="ORF">QN277_011722</name>
</gene>
<dbReference type="PANTHER" id="PTHR32467">
    <property type="entry name" value="AP2-LIKE ETHYLENE-RESPONSIVE TRANSCRIPTION FACTOR"/>
    <property type="match status" value="1"/>
</dbReference>
<comment type="similarity">
    <text evidence="7">Belongs to the AP2/ERF transcription factor family. AP2 subfamily.</text>
</comment>
<name>A0AAE1MZE3_9FABA</name>
<dbReference type="Pfam" id="PF00847">
    <property type="entry name" value="AP2"/>
    <property type="match status" value="1"/>
</dbReference>
<organism evidence="9 10">
    <name type="scientific">Acacia crassicarpa</name>
    <name type="common">northern wattle</name>
    <dbReference type="NCBI Taxonomy" id="499986"/>
    <lineage>
        <taxon>Eukaryota</taxon>
        <taxon>Viridiplantae</taxon>
        <taxon>Streptophyta</taxon>
        <taxon>Embryophyta</taxon>
        <taxon>Tracheophyta</taxon>
        <taxon>Spermatophyta</taxon>
        <taxon>Magnoliopsida</taxon>
        <taxon>eudicotyledons</taxon>
        <taxon>Gunneridae</taxon>
        <taxon>Pentapetalae</taxon>
        <taxon>rosids</taxon>
        <taxon>fabids</taxon>
        <taxon>Fabales</taxon>
        <taxon>Fabaceae</taxon>
        <taxon>Caesalpinioideae</taxon>
        <taxon>mimosoid clade</taxon>
        <taxon>Acacieae</taxon>
        <taxon>Acacia</taxon>
    </lineage>
</organism>
<evidence type="ECO:0000256" key="4">
    <source>
        <dbReference type="ARBA" id="ARBA00023159"/>
    </source>
</evidence>
<sequence>MLDLNIEMEGYQPQIKEDSGTSNSSVLNFEESRDDDSFAFVFDILKKETDCRIEDEDKETPEITTQSLFLDDKGRRDCDFRLGLSYPTSNQWLNLSFAESGVANTQGELRELPQKQPQIRKSRRGPRSRSSEYRGVTFYRRTGRWESHIWDCGKQVYLGGFDTAQTAARAYDRAAIKFRGVDADINFNLSDYEEDMKMMKGLNKEEFVQVLRRQCSGIPRGSSRYRGLSLNKWGQWEAQTSPLLGKKFYDKLPIKSDGRGLVTSFEPNKGERTIESSRGGNYQNLDLSLGISPPCNESKQNDAARGFPLCYTACEPPHKEGPMADSTGAALIRGQAIYGVAVPSKYDQICSGLYPGCIQDFEEKAIEKRTEVVPFSIFPNLAWQLHSNGSIAPVPVFSNSNAASSKFISSGNSNGGSLAPHHPIINPHHHHHHDNSIYNLCLSSTPTSTLNNSPSCQSLSS</sequence>
<dbReference type="GO" id="GO:0005634">
    <property type="term" value="C:nucleus"/>
    <property type="evidence" value="ECO:0007669"/>
    <property type="project" value="UniProtKB-SubCell"/>
</dbReference>
<evidence type="ECO:0000256" key="6">
    <source>
        <dbReference type="ARBA" id="ARBA00023242"/>
    </source>
</evidence>
<accession>A0AAE1MZE3</accession>
<keyword evidence="3" id="KW-0238">DNA-binding</keyword>
<dbReference type="InterPro" id="IPR016177">
    <property type="entry name" value="DNA-bd_dom_sf"/>
</dbReference>
<dbReference type="SUPFAM" id="SSF54171">
    <property type="entry name" value="DNA-binding domain"/>
    <property type="match status" value="1"/>
</dbReference>
<keyword evidence="5" id="KW-0804">Transcription</keyword>
<keyword evidence="10" id="KW-1185">Reference proteome</keyword>
<keyword evidence="2" id="KW-0805">Transcription regulation</keyword>
<dbReference type="FunFam" id="3.30.730.10:FF:000004">
    <property type="entry name" value="AP2-like ethylene-responsive transcription factor"/>
    <property type="match status" value="1"/>
</dbReference>
<evidence type="ECO:0000256" key="2">
    <source>
        <dbReference type="ARBA" id="ARBA00023015"/>
    </source>
</evidence>
<dbReference type="GO" id="GO:0003700">
    <property type="term" value="F:DNA-binding transcription factor activity"/>
    <property type="evidence" value="ECO:0007669"/>
    <property type="project" value="InterPro"/>
</dbReference>
<feature type="domain" description="AP2/ERF" evidence="8">
    <location>
        <begin position="132"/>
        <end position="188"/>
    </location>
</feature>
<dbReference type="GO" id="GO:0003677">
    <property type="term" value="F:DNA binding"/>
    <property type="evidence" value="ECO:0007669"/>
    <property type="project" value="UniProtKB-KW"/>
</dbReference>
<dbReference type="AlphaFoldDB" id="A0AAE1MZE3"/>
<dbReference type="EMBL" id="JAWXYG010000002">
    <property type="protein sequence ID" value="KAK4280047.1"/>
    <property type="molecule type" value="Genomic_DNA"/>
</dbReference>
<evidence type="ECO:0000313" key="9">
    <source>
        <dbReference type="EMBL" id="KAK4280047.1"/>
    </source>
</evidence>
<dbReference type="PANTHER" id="PTHR32467:SF118">
    <property type="entry name" value="ETHYLENE-RESPONSIVE TRANSCRIPTION FACTOR RAP2-7"/>
    <property type="match status" value="1"/>
</dbReference>